<evidence type="ECO:0000259" key="2">
    <source>
        <dbReference type="Pfam" id="PF24883"/>
    </source>
</evidence>
<protein>
    <recommendedName>
        <fullName evidence="2">Nephrocystin 3-like N-terminal domain-containing protein</fullName>
    </recommendedName>
</protein>
<reference evidence="3" key="1">
    <citation type="journal article" date="2017" name="Mycologia">
        <title>Fusarium algeriense, sp. nov., a novel toxigenic crown rot pathogen of durum wheat from Algeria is nested in the Fusarium burgessii species complex.</title>
        <authorList>
            <person name="Laraba I."/>
            <person name="Keddad A."/>
            <person name="Boureghda H."/>
            <person name="Abdallah N."/>
            <person name="Vaughan M.M."/>
            <person name="Proctor R.H."/>
            <person name="Busman M."/>
            <person name="O'Donnell K."/>
        </authorList>
    </citation>
    <scope>NUCLEOTIDE SEQUENCE</scope>
    <source>
        <strain evidence="3">NRRL 25174</strain>
    </source>
</reference>
<keyword evidence="4" id="KW-1185">Reference proteome</keyword>
<dbReference type="Proteomes" id="UP000730481">
    <property type="component" value="Unassembled WGS sequence"/>
</dbReference>
<proteinExistence type="predicted"/>
<dbReference type="Pfam" id="PF24883">
    <property type="entry name" value="NPHP3_N"/>
    <property type="match status" value="1"/>
</dbReference>
<sequence length="591" mass="67063">MDSQHPIQPRSPAVDFAETKLSEYHEGFKYPASKFDQTLHRFVDNSSPTAVQIYGPRPLSNVVFEPPPRQLPPKVESMEFWGKVLPEAMRRLRECPKAHNQSQSEYGIRDLNKWSEVQKTLLFAKNSYDFRTHEGSIGQAAGKLRRATRKVFDKSVVPLQQAVKFVPDVEIASPIVGSVKVLLEAYRTVVKVRDDVEARFENLPETFADVDFYITRFLNDRNIISAAENLVLAILKATEYAIGFYAGYQLVRAVQAASKGDSYQQKLVDCLDEIKNCKASLDNEGRKSESFYTQTSQQRDRVEGHIMLRAINSMYILLDQSHQEFLRVSGEQRQLLTILRANTPQPSPYPVYKAEDIWRILDIPTLDELDIKCVLRRAGGILPEDRGRAEDIVDLRHFQQWVLNKEATTLLTHGDFDAAHAISPLSVLCVSLTQAMRARSGCISLLFVCGQHLSNDEFSGPATMIRSLTAQLLQQYPMCPKDLDGQVSIHGLREGNIQQLCRLFSCLARQVPPSFTIFCMIDGIQFYERESYIHDMMYILNSMYELASPTVTTEVRQLFPSSCVLAMAGHPRSERMASQQRLNRQLGGVLM</sequence>
<accession>A0A9P5A739</accession>
<evidence type="ECO:0000313" key="4">
    <source>
        <dbReference type="Proteomes" id="UP000730481"/>
    </source>
</evidence>
<dbReference type="InterPro" id="IPR056884">
    <property type="entry name" value="NPHP3-like_N"/>
</dbReference>
<name>A0A9P5A739_9HYPO</name>
<feature type="domain" description="Nephrocystin 3-like N-terminal" evidence="2">
    <location>
        <begin position="390"/>
        <end position="541"/>
    </location>
</feature>
<comment type="caution">
    <text evidence="3">The sequence shown here is derived from an EMBL/GenBank/DDBJ whole genome shotgun (WGS) entry which is preliminary data.</text>
</comment>
<dbReference type="AlphaFoldDB" id="A0A9P5A739"/>
<evidence type="ECO:0000256" key="1">
    <source>
        <dbReference type="ARBA" id="ARBA00022737"/>
    </source>
</evidence>
<evidence type="ECO:0000313" key="3">
    <source>
        <dbReference type="EMBL" id="KAF4333485.1"/>
    </source>
</evidence>
<dbReference type="PANTHER" id="PTHR40619:SF3">
    <property type="entry name" value="FUNGAL STAND N-TERMINAL GOODBYE DOMAIN-CONTAINING PROTEIN"/>
    <property type="match status" value="1"/>
</dbReference>
<gene>
    <name evidence="3" type="ORF">FBEOM_12693</name>
</gene>
<dbReference type="PANTHER" id="PTHR40619">
    <property type="entry name" value="FUNGAL STAND N-TERMINAL GOODBYE DOMAIN-CONTAINING PROTEIN"/>
    <property type="match status" value="1"/>
</dbReference>
<dbReference type="OrthoDB" id="5419927at2759"/>
<organism evidence="3 4">
    <name type="scientific">Fusarium beomiforme</name>
    <dbReference type="NCBI Taxonomy" id="44412"/>
    <lineage>
        <taxon>Eukaryota</taxon>
        <taxon>Fungi</taxon>
        <taxon>Dikarya</taxon>
        <taxon>Ascomycota</taxon>
        <taxon>Pezizomycotina</taxon>
        <taxon>Sordariomycetes</taxon>
        <taxon>Hypocreomycetidae</taxon>
        <taxon>Hypocreales</taxon>
        <taxon>Nectriaceae</taxon>
        <taxon>Fusarium</taxon>
        <taxon>Fusarium burgessii species complex</taxon>
    </lineage>
</organism>
<reference evidence="3" key="2">
    <citation type="submission" date="2020-02" db="EMBL/GenBank/DDBJ databases">
        <title>Identification and distribution of gene clusters putatively required for synthesis of sphingolipid metabolism inhibitors in phylogenetically diverse species of the filamentous fungus Fusarium.</title>
        <authorList>
            <person name="Kim H.-S."/>
            <person name="Busman M."/>
            <person name="Brown D.W."/>
            <person name="Divon H."/>
            <person name="Uhlig S."/>
            <person name="Proctor R.H."/>
        </authorList>
    </citation>
    <scope>NUCLEOTIDE SEQUENCE</scope>
    <source>
        <strain evidence="3">NRRL 25174</strain>
    </source>
</reference>
<keyword evidence="1" id="KW-0677">Repeat</keyword>
<dbReference type="EMBL" id="PVQB02000831">
    <property type="protein sequence ID" value="KAF4333485.1"/>
    <property type="molecule type" value="Genomic_DNA"/>
</dbReference>